<gene>
    <name evidence="11" type="primary">actP_1</name>
    <name evidence="11" type="ORF">NCTC1934_04087</name>
</gene>
<dbReference type="RefSeq" id="WP_029924007.1">
    <property type="nucleotide sequence ID" value="NZ_JADLPU010000015.1"/>
</dbReference>
<feature type="transmembrane region" description="Helical" evidence="10">
    <location>
        <begin position="495"/>
        <end position="513"/>
    </location>
</feature>
<evidence type="ECO:0000256" key="4">
    <source>
        <dbReference type="ARBA" id="ARBA00022475"/>
    </source>
</evidence>
<keyword evidence="8 10" id="KW-0472">Membrane</keyword>
<dbReference type="InterPro" id="IPR038377">
    <property type="entry name" value="Na/Glc_symporter_sf"/>
</dbReference>
<reference evidence="11 12" key="1">
    <citation type="submission" date="2018-06" db="EMBL/GenBank/DDBJ databases">
        <authorList>
            <consortium name="Pathogen Informatics"/>
            <person name="Doyle S."/>
        </authorList>
    </citation>
    <scope>NUCLEOTIDE SEQUENCE [LARGE SCALE GENOMIC DNA]</scope>
    <source>
        <strain evidence="11 12">NCTC1934</strain>
    </source>
</reference>
<evidence type="ECO:0000313" key="12">
    <source>
        <dbReference type="Proteomes" id="UP000255467"/>
    </source>
</evidence>
<evidence type="ECO:0000256" key="8">
    <source>
        <dbReference type="ARBA" id="ARBA00023136"/>
    </source>
</evidence>
<dbReference type="Proteomes" id="UP000255467">
    <property type="component" value="Unassembled WGS sequence"/>
</dbReference>
<keyword evidence="5 10" id="KW-0812">Transmembrane</keyword>
<dbReference type="NCBIfam" id="TIGR00813">
    <property type="entry name" value="sss"/>
    <property type="match status" value="1"/>
</dbReference>
<evidence type="ECO:0000256" key="6">
    <source>
        <dbReference type="ARBA" id="ARBA00022847"/>
    </source>
</evidence>
<dbReference type="EMBL" id="UGRY01000002">
    <property type="protein sequence ID" value="SUA80043.1"/>
    <property type="molecule type" value="Genomic_DNA"/>
</dbReference>
<evidence type="ECO:0000256" key="7">
    <source>
        <dbReference type="ARBA" id="ARBA00022989"/>
    </source>
</evidence>
<feature type="transmembrane region" description="Helical" evidence="10">
    <location>
        <begin position="346"/>
        <end position="375"/>
    </location>
</feature>
<dbReference type="PANTHER" id="PTHR48086">
    <property type="entry name" value="SODIUM/PROLINE SYMPORTER-RELATED"/>
    <property type="match status" value="1"/>
</dbReference>
<dbReference type="GO" id="GO:0015293">
    <property type="term" value="F:symporter activity"/>
    <property type="evidence" value="ECO:0007669"/>
    <property type="project" value="UniProtKB-KW"/>
</dbReference>
<keyword evidence="4" id="KW-1003">Cell membrane</keyword>
<feature type="transmembrane region" description="Helical" evidence="10">
    <location>
        <begin position="455"/>
        <end position="475"/>
    </location>
</feature>
<keyword evidence="3" id="KW-0813">Transport</keyword>
<comment type="subcellular location">
    <subcellularLocation>
        <location evidence="1">Cell membrane</location>
        <topology evidence="1">Multi-pass membrane protein</topology>
    </subcellularLocation>
</comment>
<evidence type="ECO:0000256" key="1">
    <source>
        <dbReference type="ARBA" id="ARBA00004651"/>
    </source>
</evidence>
<feature type="transmembrane region" description="Helical" evidence="10">
    <location>
        <begin position="164"/>
        <end position="185"/>
    </location>
</feature>
<evidence type="ECO:0000256" key="5">
    <source>
        <dbReference type="ARBA" id="ARBA00022692"/>
    </source>
</evidence>
<feature type="transmembrane region" description="Helical" evidence="10">
    <location>
        <begin position="294"/>
        <end position="316"/>
    </location>
</feature>
<protein>
    <submittedName>
        <fullName evidence="11">Acetate transporter ActP</fullName>
    </submittedName>
</protein>
<feature type="transmembrane region" description="Helical" evidence="10">
    <location>
        <begin position="420"/>
        <end position="443"/>
    </location>
</feature>
<dbReference type="STRING" id="1406858.GCA_000710895_07171"/>
<name>A0A378YTF5_9NOCA</name>
<evidence type="ECO:0000313" key="11">
    <source>
        <dbReference type="EMBL" id="SUA80043.1"/>
    </source>
</evidence>
<dbReference type="GO" id="GO:0015123">
    <property type="term" value="F:acetate transmembrane transporter activity"/>
    <property type="evidence" value="ECO:0007669"/>
    <property type="project" value="TreeGrafter"/>
</dbReference>
<feature type="transmembrane region" description="Helical" evidence="10">
    <location>
        <begin position="127"/>
        <end position="158"/>
    </location>
</feature>
<dbReference type="OrthoDB" id="9764416at2"/>
<comment type="similarity">
    <text evidence="2 9">Belongs to the sodium:solute symporter (SSF) (TC 2.A.21) family.</text>
</comment>
<feature type="transmembrane region" description="Helical" evidence="10">
    <location>
        <begin position="85"/>
        <end position="106"/>
    </location>
</feature>
<dbReference type="Gene3D" id="1.20.1730.10">
    <property type="entry name" value="Sodium/glucose cotransporter"/>
    <property type="match status" value="1"/>
</dbReference>
<accession>A0A378YTF5</accession>
<evidence type="ECO:0000256" key="2">
    <source>
        <dbReference type="ARBA" id="ARBA00006434"/>
    </source>
</evidence>
<keyword evidence="12" id="KW-1185">Reference proteome</keyword>
<keyword evidence="7 10" id="KW-1133">Transmembrane helix</keyword>
<dbReference type="GO" id="GO:0005886">
    <property type="term" value="C:plasma membrane"/>
    <property type="evidence" value="ECO:0007669"/>
    <property type="project" value="UniProtKB-SubCell"/>
</dbReference>
<feature type="transmembrane region" description="Helical" evidence="10">
    <location>
        <begin position="260"/>
        <end position="282"/>
    </location>
</feature>
<dbReference type="InterPro" id="IPR001734">
    <property type="entry name" value="Na/solute_symporter"/>
</dbReference>
<dbReference type="InterPro" id="IPR050277">
    <property type="entry name" value="Sodium:Solute_Symporter"/>
</dbReference>
<keyword evidence="6" id="KW-0769">Symport</keyword>
<proteinExistence type="inferred from homology"/>
<dbReference type="CDD" id="cd11480">
    <property type="entry name" value="SLC5sbd_u4"/>
    <property type="match status" value="1"/>
</dbReference>
<sequence>MTSYLAATTVGNPAANIAIFGLFVAVTMVVVIRASRNNASAADYFTGGRGFSGPQNGIAIAGDYLSAASFLGIAGAIAVYGYDGFLYSIGFLVAWLVALLLVAEMLRNTGKFTMADVLSFRLKQGPVRTAAALTTLTVSLFYLLAQMAGAGGLVALLLDVTSEAGQALVIAVVGILMIVYVLVGGMKGTTWVQIIKAVLLISGAAFMTVLVFAKFGFNLSEILGSAQRTVSESTNAGVAARDVLAPGAQYGGSELSKLNFLSLGLALVLGTAGLPHVLMRFYTVPTAKEARRSVVWAIALIGAFYLFTLVLGYGAAAIVGPDRILGAAGGQNSAAPLLAFELGGVLLLGIISAVAFATILAVVAGLTITASASFAHDIYAGVIKRGNVDETKQVRVSRITAVIIGLLAIGLGILANGQNIAFLVALAFAVAASANLPTILYSLFWKRFNTTGALWSMYGGLLSTIVLIVFSPAVSGSKSAMLPSMSFDWFPLSNPGIVSIPLAFALGIVGTFVGRDKEDPVKAAEMEVRSLTGVGAEKAVVH</sequence>
<feature type="transmembrane region" description="Helical" evidence="10">
    <location>
        <begin position="197"/>
        <end position="217"/>
    </location>
</feature>
<evidence type="ECO:0000256" key="3">
    <source>
        <dbReference type="ARBA" id="ARBA00022448"/>
    </source>
</evidence>
<dbReference type="GO" id="GO:0006847">
    <property type="term" value="P:plasma membrane acetate transport"/>
    <property type="evidence" value="ECO:0007669"/>
    <property type="project" value="TreeGrafter"/>
</dbReference>
<feature type="transmembrane region" description="Helical" evidence="10">
    <location>
        <begin position="14"/>
        <end position="35"/>
    </location>
</feature>
<evidence type="ECO:0000256" key="9">
    <source>
        <dbReference type="RuleBase" id="RU362091"/>
    </source>
</evidence>
<evidence type="ECO:0000256" key="10">
    <source>
        <dbReference type="SAM" id="Phobius"/>
    </source>
</evidence>
<organism evidence="11 12">
    <name type="scientific">Nocardia otitidiscaviarum</name>
    <dbReference type="NCBI Taxonomy" id="1823"/>
    <lineage>
        <taxon>Bacteria</taxon>
        <taxon>Bacillati</taxon>
        <taxon>Actinomycetota</taxon>
        <taxon>Actinomycetes</taxon>
        <taxon>Mycobacteriales</taxon>
        <taxon>Nocardiaceae</taxon>
        <taxon>Nocardia</taxon>
    </lineage>
</organism>
<dbReference type="PANTHER" id="PTHR48086:SF6">
    <property type="entry name" value="CATION_ACETATE SYMPORTER ACTP"/>
    <property type="match status" value="1"/>
</dbReference>
<feature type="transmembrane region" description="Helical" evidence="10">
    <location>
        <begin position="396"/>
        <end position="414"/>
    </location>
</feature>
<dbReference type="AlphaFoldDB" id="A0A378YTF5"/>
<dbReference type="Pfam" id="PF00474">
    <property type="entry name" value="SSF"/>
    <property type="match status" value="1"/>
</dbReference>
<dbReference type="PROSITE" id="PS50283">
    <property type="entry name" value="NA_SOLUT_SYMP_3"/>
    <property type="match status" value="1"/>
</dbReference>
<feature type="transmembrane region" description="Helical" evidence="10">
    <location>
        <begin position="56"/>
        <end position="79"/>
    </location>
</feature>